<proteinExistence type="predicted"/>
<feature type="region of interest" description="Disordered" evidence="1">
    <location>
        <begin position="1"/>
        <end position="20"/>
    </location>
</feature>
<sequence length="226" mass="25619">MDEANAKPAVLSTGSDVERTAKQSTNACETCSISPLLGKSYSPGKLCSDDDRIKEIEEDEDDFTIQYSMPSKFCWRQMLPKFFFDSLSLKERQTINDLIEKCLLAVIEEKLVEFKSSSLLDVADQHCFLEEATPPSKKDGTWKHAKSRRHRKSSSKNPKGSLGKYVENGMVCTDWPSGKGCFFCVDDRPFGFFRVAFCRDGLVLSGGVPFLLGMLQMQDNRRKKRW</sequence>
<gene>
    <name evidence="2" type="ORF">Nepgr_017354</name>
</gene>
<dbReference type="Proteomes" id="UP001279734">
    <property type="component" value="Unassembled WGS sequence"/>
</dbReference>
<feature type="compositionally biased region" description="Basic residues" evidence="1">
    <location>
        <begin position="143"/>
        <end position="154"/>
    </location>
</feature>
<accession>A0AAD3SP97</accession>
<name>A0AAD3SP97_NEPGR</name>
<organism evidence="2 3">
    <name type="scientific">Nepenthes gracilis</name>
    <name type="common">Slender pitcher plant</name>
    <dbReference type="NCBI Taxonomy" id="150966"/>
    <lineage>
        <taxon>Eukaryota</taxon>
        <taxon>Viridiplantae</taxon>
        <taxon>Streptophyta</taxon>
        <taxon>Embryophyta</taxon>
        <taxon>Tracheophyta</taxon>
        <taxon>Spermatophyta</taxon>
        <taxon>Magnoliopsida</taxon>
        <taxon>eudicotyledons</taxon>
        <taxon>Gunneridae</taxon>
        <taxon>Pentapetalae</taxon>
        <taxon>Caryophyllales</taxon>
        <taxon>Nepenthaceae</taxon>
        <taxon>Nepenthes</taxon>
    </lineage>
</organism>
<evidence type="ECO:0000313" key="3">
    <source>
        <dbReference type="Proteomes" id="UP001279734"/>
    </source>
</evidence>
<feature type="region of interest" description="Disordered" evidence="1">
    <location>
        <begin position="134"/>
        <end position="161"/>
    </location>
</feature>
<dbReference type="EMBL" id="BSYO01000015">
    <property type="protein sequence ID" value="GMH15513.1"/>
    <property type="molecule type" value="Genomic_DNA"/>
</dbReference>
<evidence type="ECO:0000256" key="1">
    <source>
        <dbReference type="SAM" id="MobiDB-lite"/>
    </source>
</evidence>
<protein>
    <submittedName>
        <fullName evidence="2">Uncharacterized protein</fullName>
    </submittedName>
</protein>
<reference evidence="2" key="1">
    <citation type="submission" date="2023-05" db="EMBL/GenBank/DDBJ databases">
        <title>Nepenthes gracilis genome sequencing.</title>
        <authorList>
            <person name="Fukushima K."/>
        </authorList>
    </citation>
    <scope>NUCLEOTIDE SEQUENCE</scope>
    <source>
        <strain evidence="2">SING2019-196</strain>
    </source>
</reference>
<dbReference type="AlphaFoldDB" id="A0AAD3SP97"/>
<evidence type="ECO:0000313" key="2">
    <source>
        <dbReference type="EMBL" id="GMH15513.1"/>
    </source>
</evidence>
<comment type="caution">
    <text evidence="2">The sequence shown here is derived from an EMBL/GenBank/DDBJ whole genome shotgun (WGS) entry which is preliminary data.</text>
</comment>
<keyword evidence="3" id="KW-1185">Reference proteome</keyword>